<dbReference type="KEGG" id="mhey:H2LOC_010665"/>
<proteinExistence type="predicted"/>
<organism evidence="1 2">
    <name type="scientific">Methylocystis heyeri</name>
    <dbReference type="NCBI Taxonomy" id="391905"/>
    <lineage>
        <taxon>Bacteria</taxon>
        <taxon>Pseudomonadati</taxon>
        <taxon>Pseudomonadota</taxon>
        <taxon>Alphaproteobacteria</taxon>
        <taxon>Hyphomicrobiales</taxon>
        <taxon>Methylocystaceae</taxon>
        <taxon>Methylocystis</taxon>
    </lineage>
</organism>
<gene>
    <name evidence="1" type="ORF">H2LOC_010665</name>
</gene>
<protein>
    <submittedName>
        <fullName evidence="1">Uncharacterized protein</fullName>
    </submittedName>
</protein>
<dbReference type="AlphaFoldDB" id="A0A6B8KHZ0"/>
<name>A0A6B8KHZ0_9HYPH</name>
<sequence length="76" mass="7761">MADSLSKPLPPSAGFQMPASRDFATAEAMAAQENAETFAMNAISKATVAANTYTDTKLAALAARVASLEAAIAAKK</sequence>
<accession>A0A6B8KHZ0</accession>
<dbReference type="Proteomes" id="UP000309061">
    <property type="component" value="Chromosome"/>
</dbReference>
<keyword evidence="2" id="KW-1185">Reference proteome</keyword>
<evidence type="ECO:0000313" key="1">
    <source>
        <dbReference type="EMBL" id="QGM46118.1"/>
    </source>
</evidence>
<reference evidence="1 2" key="1">
    <citation type="submission" date="2019-11" db="EMBL/GenBank/DDBJ databases">
        <title>The genome sequence of Methylocystis heyeri.</title>
        <authorList>
            <person name="Oshkin I.Y."/>
            <person name="Miroshnikov K."/>
            <person name="Dedysh S.N."/>
        </authorList>
    </citation>
    <scope>NUCLEOTIDE SEQUENCE [LARGE SCALE GENOMIC DNA]</scope>
    <source>
        <strain evidence="1 2">H2</strain>
    </source>
</reference>
<dbReference type="EMBL" id="CP046052">
    <property type="protein sequence ID" value="QGM46118.1"/>
    <property type="molecule type" value="Genomic_DNA"/>
</dbReference>
<dbReference type="RefSeq" id="WP_136496374.1">
    <property type="nucleotide sequence ID" value="NZ_CP046052.1"/>
</dbReference>
<evidence type="ECO:0000313" key="2">
    <source>
        <dbReference type="Proteomes" id="UP000309061"/>
    </source>
</evidence>